<protein>
    <submittedName>
        <fullName evidence="6">Transcriptional regulator, AraC family</fullName>
    </submittedName>
</protein>
<dbReference type="RefSeq" id="WP_201771618.1">
    <property type="nucleotide sequence ID" value="NZ_KN234806.1"/>
</dbReference>
<dbReference type="SUPFAM" id="SSF46689">
    <property type="entry name" value="Homeodomain-like"/>
    <property type="match status" value="1"/>
</dbReference>
<dbReference type="EMBL" id="AUVB01000008">
    <property type="protein sequence ID" value="KGE05192.1"/>
    <property type="molecule type" value="Genomic_DNA"/>
</dbReference>
<dbReference type="Pfam" id="PF12833">
    <property type="entry name" value="HTH_18"/>
    <property type="match status" value="1"/>
</dbReference>
<keyword evidence="1" id="KW-0805">Transcription regulation</keyword>
<organism evidence="6 7">
    <name type="scientific">Pseudohaliea rubra DSM 19751</name>
    <dbReference type="NCBI Taxonomy" id="1265313"/>
    <lineage>
        <taxon>Bacteria</taxon>
        <taxon>Pseudomonadati</taxon>
        <taxon>Pseudomonadota</taxon>
        <taxon>Gammaproteobacteria</taxon>
        <taxon>Cellvibrionales</taxon>
        <taxon>Halieaceae</taxon>
        <taxon>Pseudohaliea</taxon>
    </lineage>
</organism>
<proteinExistence type="predicted"/>
<evidence type="ECO:0000259" key="5">
    <source>
        <dbReference type="PROSITE" id="PS01124"/>
    </source>
</evidence>
<dbReference type="Gene3D" id="1.10.10.60">
    <property type="entry name" value="Homeodomain-like"/>
    <property type="match status" value="1"/>
</dbReference>
<feature type="region of interest" description="Disordered" evidence="4">
    <location>
        <begin position="1"/>
        <end position="45"/>
    </location>
</feature>
<gene>
    <name evidence="6" type="ORF">HRUBRA_00201</name>
</gene>
<dbReference type="PANTHER" id="PTHR47894">
    <property type="entry name" value="HTH-TYPE TRANSCRIPTIONAL REGULATOR GADX"/>
    <property type="match status" value="1"/>
</dbReference>
<dbReference type="InterPro" id="IPR009057">
    <property type="entry name" value="Homeodomain-like_sf"/>
</dbReference>
<dbReference type="Proteomes" id="UP000029640">
    <property type="component" value="Unassembled WGS sequence"/>
</dbReference>
<comment type="caution">
    <text evidence="6">The sequence shown here is derived from an EMBL/GenBank/DDBJ whole genome shotgun (WGS) entry which is preliminary data.</text>
</comment>
<name>A0A095VUR4_9GAMM</name>
<dbReference type="PATRIC" id="fig|1265313.6.peg.201"/>
<dbReference type="InterPro" id="IPR018060">
    <property type="entry name" value="HTH_AraC"/>
</dbReference>
<feature type="compositionally biased region" description="Pro residues" evidence="4">
    <location>
        <begin position="24"/>
        <end position="33"/>
    </location>
</feature>
<dbReference type="AlphaFoldDB" id="A0A095VUR4"/>
<dbReference type="GO" id="GO:0003700">
    <property type="term" value="F:DNA-binding transcription factor activity"/>
    <property type="evidence" value="ECO:0007669"/>
    <property type="project" value="InterPro"/>
</dbReference>
<dbReference type="STRING" id="1265313.HRUBRA_00201"/>
<sequence>MRFSPAPSRAHVEFPHSHQVAPLPAIPPLPVRPDPALDKPRHFPLSPTTEQVLRLLLESDLSRLRADRVADRLGISGTTLRRRLRADHTSYQFLLDRARQYRCERLLAERRLPGKCLADALGYNEVNSFYRAFRRWTGLGFAEYRQESGL</sequence>
<dbReference type="PROSITE" id="PS01124">
    <property type="entry name" value="HTH_ARAC_FAMILY_2"/>
    <property type="match status" value="1"/>
</dbReference>
<evidence type="ECO:0000256" key="4">
    <source>
        <dbReference type="SAM" id="MobiDB-lite"/>
    </source>
</evidence>
<keyword evidence="3" id="KW-0804">Transcription</keyword>
<keyword evidence="2" id="KW-0238">DNA-binding</keyword>
<reference evidence="6 7" key="1">
    <citation type="journal article" date="2014" name="Genome Announc.">
        <title>Genome Sequence of Gammaproteobacterial Pseudohaliea rubra Type Strain DSM 19751, Isolated from Coastal Seawater of the Mediterranean Sea.</title>
        <authorList>
            <person name="Spring S."/>
            <person name="Fiebig A."/>
            <person name="Riedel T."/>
            <person name="Goker M."/>
            <person name="Klenk H.P."/>
        </authorList>
    </citation>
    <scope>NUCLEOTIDE SEQUENCE [LARGE SCALE GENOMIC DNA]</scope>
    <source>
        <strain evidence="6 7">DSM 19751</strain>
    </source>
</reference>
<dbReference type="HOGENOM" id="CLU_1738018_0_0_6"/>
<dbReference type="eggNOG" id="COG2207">
    <property type="taxonomic scope" value="Bacteria"/>
</dbReference>
<dbReference type="PANTHER" id="PTHR47894:SF1">
    <property type="entry name" value="HTH-TYPE TRANSCRIPTIONAL REGULATOR VQSM"/>
    <property type="match status" value="1"/>
</dbReference>
<evidence type="ECO:0000313" key="7">
    <source>
        <dbReference type="Proteomes" id="UP000029640"/>
    </source>
</evidence>
<dbReference type="GO" id="GO:0000976">
    <property type="term" value="F:transcription cis-regulatory region binding"/>
    <property type="evidence" value="ECO:0007669"/>
    <property type="project" value="TreeGrafter"/>
</dbReference>
<dbReference type="GO" id="GO:0005829">
    <property type="term" value="C:cytosol"/>
    <property type="evidence" value="ECO:0007669"/>
    <property type="project" value="TreeGrafter"/>
</dbReference>
<dbReference type="SMART" id="SM00342">
    <property type="entry name" value="HTH_ARAC"/>
    <property type="match status" value="1"/>
</dbReference>
<evidence type="ECO:0000313" key="6">
    <source>
        <dbReference type="EMBL" id="KGE05192.1"/>
    </source>
</evidence>
<keyword evidence="7" id="KW-1185">Reference proteome</keyword>
<evidence type="ECO:0000256" key="3">
    <source>
        <dbReference type="ARBA" id="ARBA00023163"/>
    </source>
</evidence>
<feature type="domain" description="HTH araC/xylS-type" evidence="5">
    <location>
        <begin position="51"/>
        <end position="147"/>
    </location>
</feature>
<evidence type="ECO:0000256" key="1">
    <source>
        <dbReference type="ARBA" id="ARBA00023015"/>
    </source>
</evidence>
<accession>A0A095VUR4</accession>
<evidence type="ECO:0000256" key="2">
    <source>
        <dbReference type="ARBA" id="ARBA00023125"/>
    </source>
</evidence>